<dbReference type="OrthoDB" id="5849422at2759"/>
<dbReference type="InterPro" id="IPR007110">
    <property type="entry name" value="Ig-like_dom"/>
</dbReference>
<dbReference type="PANTHER" id="PTHR35971:SF5">
    <property type="entry name" value="OBSCURIN LIKE CYTOSKELETAL ADAPTOR 1"/>
    <property type="match status" value="1"/>
</dbReference>
<proteinExistence type="predicted"/>
<evidence type="ECO:0000313" key="7">
    <source>
        <dbReference type="Proteomes" id="UP000230423"/>
    </source>
</evidence>
<dbReference type="SMART" id="SM00409">
    <property type="entry name" value="IG"/>
    <property type="match status" value="2"/>
</dbReference>
<evidence type="ECO:0000256" key="3">
    <source>
        <dbReference type="ARBA" id="ARBA00022553"/>
    </source>
</evidence>
<evidence type="ECO:0000256" key="2">
    <source>
        <dbReference type="ARBA" id="ARBA00022490"/>
    </source>
</evidence>
<protein>
    <submittedName>
        <fullName evidence="6">Immunoglobulin I-set domain protein</fullName>
    </submittedName>
</protein>
<dbReference type="PROSITE" id="PS50835">
    <property type="entry name" value="IG_LIKE"/>
    <property type="match status" value="2"/>
</dbReference>
<dbReference type="EMBL" id="KZ345557">
    <property type="protein sequence ID" value="PIO72951.1"/>
    <property type="molecule type" value="Genomic_DNA"/>
</dbReference>
<dbReference type="CDD" id="cd00096">
    <property type="entry name" value="Ig"/>
    <property type="match status" value="1"/>
</dbReference>
<dbReference type="Pfam" id="PF07679">
    <property type="entry name" value="I-set"/>
    <property type="match status" value="2"/>
</dbReference>
<dbReference type="Proteomes" id="UP000230423">
    <property type="component" value="Unassembled WGS sequence"/>
</dbReference>
<dbReference type="InterPro" id="IPR052385">
    <property type="entry name" value="Obscurin/Obscurin-like_Reg"/>
</dbReference>
<organism evidence="6 7">
    <name type="scientific">Teladorsagia circumcincta</name>
    <name type="common">Brown stomach worm</name>
    <name type="synonym">Ostertagia circumcincta</name>
    <dbReference type="NCBI Taxonomy" id="45464"/>
    <lineage>
        <taxon>Eukaryota</taxon>
        <taxon>Metazoa</taxon>
        <taxon>Ecdysozoa</taxon>
        <taxon>Nematoda</taxon>
        <taxon>Chromadorea</taxon>
        <taxon>Rhabditida</taxon>
        <taxon>Rhabditina</taxon>
        <taxon>Rhabditomorpha</taxon>
        <taxon>Strongyloidea</taxon>
        <taxon>Trichostrongylidae</taxon>
        <taxon>Teladorsagia</taxon>
    </lineage>
</organism>
<evidence type="ECO:0000256" key="1">
    <source>
        <dbReference type="ARBA" id="ARBA00004496"/>
    </source>
</evidence>
<dbReference type="GO" id="GO:0005737">
    <property type="term" value="C:cytoplasm"/>
    <property type="evidence" value="ECO:0007669"/>
    <property type="project" value="UniProtKB-SubCell"/>
</dbReference>
<sequence length="200" mass="21588">MKISFAAECRTCAKIVRHLTGQLVDEGSSATLEACASGQYDQIIWTKNGAEVSSDDRTEIAQDGERYRLTINNAKTDDAGLYQLELRGRGADIISVASLIVSGNPNEPPITKLPTSVSASSGSATKLVLEMKNAEGYTVQWFKGAEKVEKSDRLKSVKTGNSFKLDFKSVEPTDEGVYVAKVVKDKKAVGKYAAALHVEP</sequence>
<evidence type="ECO:0000313" key="6">
    <source>
        <dbReference type="EMBL" id="PIO72951.1"/>
    </source>
</evidence>
<dbReference type="Gene3D" id="2.60.40.10">
    <property type="entry name" value="Immunoglobulins"/>
    <property type="match status" value="2"/>
</dbReference>
<keyword evidence="3" id="KW-0597">Phosphoprotein</keyword>
<dbReference type="AlphaFoldDB" id="A0A2G9URR2"/>
<dbReference type="InterPro" id="IPR036179">
    <property type="entry name" value="Ig-like_dom_sf"/>
</dbReference>
<keyword evidence="4" id="KW-1015">Disulfide bond</keyword>
<dbReference type="InterPro" id="IPR013783">
    <property type="entry name" value="Ig-like_fold"/>
</dbReference>
<dbReference type="InterPro" id="IPR003599">
    <property type="entry name" value="Ig_sub"/>
</dbReference>
<dbReference type="InterPro" id="IPR013098">
    <property type="entry name" value="Ig_I-set"/>
</dbReference>
<name>A0A2G9URR2_TELCI</name>
<dbReference type="PANTHER" id="PTHR35971">
    <property type="entry name" value="SI:DKEY-31G6.6"/>
    <property type="match status" value="1"/>
</dbReference>
<feature type="domain" description="Ig-like" evidence="5">
    <location>
        <begin position="13"/>
        <end position="102"/>
    </location>
</feature>
<keyword evidence="7" id="KW-1185">Reference proteome</keyword>
<gene>
    <name evidence="6" type="ORF">TELCIR_05099</name>
</gene>
<dbReference type="SUPFAM" id="SSF48726">
    <property type="entry name" value="Immunoglobulin"/>
    <property type="match status" value="2"/>
</dbReference>
<feature type="domain" description="Ig-like" evidence="5">
    <location>
        <begin position="108"/>
        <end position="190"/>
    </location>
</feature>
<accession>A0A2G9URR2</accession>
<comment type="subcellular location">
    <subcellularLocation>
        <location evidence="1">Cytoplasm</location>
    </subcellularLocation>
</comment>
<evidence type="ECO:0000256" key="4">
    <source>
        <dbReference type="ARBA" id="ARBA00023157"/>
    </source>
</evidence>
<keyword evidence="2" id="KW-0963">Cytoplasm</keyword>
<reference evidence="6 7" key="1">
    <citation type="submission" date="2015-09" db="EMBL/GenBank/DDBJ databases">
        <title>Draft genome of the parasitic nematode Teladorsagia circumcincta isolate WARC Sus (inbred).</title>
        <authorList>
            <person name="Mitreva M."/>
        </authorList>
    </citation>
    <scope>NUCLEOTIDE SEQUENCE [LARGE SCALE GENOMIC DNA]</scope>
    <source>
        <strain evidence="6 7">S</strain>
    </source>
</reference>
<evidence type="ECO:0000259" key="5">
    <source>
        <dbReference type="PROSITE" id="PS50835"/>
    </source>
</evidence>